<evidence type="ECO:0000256" key="1">
    <source>
        <dbReference type="ARBA" id="ARBA00004429"/>
    </source>
</evidence>
<dbReference type="InterPro" id="IPR004089">
    <property type="entry name" value="MCPsignal_dom"/>
</dbReference>
<reference evidence="10" key="1">
    <citation type="submission" date="2006-09" db="EMBL/GenBank/DDBJ databases">
        <title>Complete sequence of Rhodopseudomonas palustris BisA53.</title>
        <authorList>
            <consortium name="US DOE Joint Genome Institute"/>
            <person name="Copeland A."/>
            <person name="Lucas S."/>
            <person name="Lapidus A."/>
            <person name="Barry K."/>
            <person name="Detter J.C."/>
            <person name="Glavina del Rio T."/>
            <person name="Hammon N."/>
            <person name="Israni S."/>
            <person name="Dalin E."/>
            <person name="Tice H."/>
            <person name="Pitluck S."/>
            <person name="Chain P."/>
            <person name="Malfatti S."/>
            <person name="Shin M."/>
            <person name="Vergez L."/>
            <person name="Schmutz J."/>
            <person name="Larimer F."/>
            <person name="Land M."/>
            <person name="Hauser L."/>
            <person name="Pelletier D.A."/>
            <person name="Kyrpides N."/>
            <person name="Kim E."/>
            <person name="Harwood C.S."/>
            <person name="Oda Y."/>
            <person name="Richardson P."/>
        </authorList>
    </citation>
    <scope>NUCLEOTIDE SEQUENCE [LARGE SCALE GENOMIC DNA]</scope>
    <source>
        <strain evidence="10">BisA53</strain>
    </source>
</reference>
<dbReference type="PANTHER" id="PTHR32089">
    <property type="entry name" value="METHYL-ACCEPTING CHEMOTAXIS PROTEIN MCPB"/>
    <property type="match status" value="1"/>
</dbReference>
<feature type="domain" description="HAMP" evidence="9">
    <location>
        <begin position="216"/>
        <end position="269"/>
    </location>
</feature>
<proteinExistence type="inferred from homology"/>
<dbReference type="HOGENOM" id="CLU_000445_107_27_5"/>
<dbReference type="SMART" id="SM00304">
    <property type="entry name" value="HAMP"/>
    <property type="match status" value="1"/>
</dbReference>
<dbReference type="InterPro" id="IPR003660">
    <property type="entry name" value="HAMP_dom"/>
</dbReference>
<dbReference type="InterPro" id="IPR004090">
    <property type="entry name" value="Chemotax_Me-accpt_rcpt"/>
</dbReference>
<feature type="transmembrane region" description="Helical" evidence="6">
    <location>
        <begin position="193"/>
        <end position="218"/>
    </location>
</feature>
<feature type="domain" description="Methyl-accepting transducer" evidence="7">
    <location>
        <begin position="303"/>
        <end position="546"/>
    </location>
</feature>
<dbReference type="GO" id="GO:0004888">
    <property type="term" value="F:transmembrane signaling receptor activity"/>
    <property type="evidence" value="ECO:0007669"/>
    <property type="project" value="InterPro"/>
</dbReference>
<dbReference type="GO" id="GO:0007165">
    <property type="term" value="P:signal transduction"/>
    <property type="evidence" value="ECO:0007669"/>
    <property type="project" value="UniProtKB-KW"/>
</dbReference>
<dbReference type="Gene3D" id="1.10.287.950">
    <property type="entry name" value="Methyl-accepting chemotaxis protein"/>
    <property type="match status" value="1"/>
</dbReference>
<keyword evidence="6" id="KW-0472">Membrane</keyword>
<keyword evidence="6" id="KW-1133">Transmembrane helix</keyword>
<feature type="transmembrane region" description="Helical" evidence="6">
    <location>
        <begin position="9"/>
        <end position="30"/>
    </location>
</feature>
<evidence type="ECO:0000313" key="10">
    <source>
        <dbReference type="EMBL" id="ABJ05484.1"/>
    </source>
</evidence>
<dbReference type="AlphaFoldDB" id="Q07RF0"/>
<comment type="similarity">
    <text evidence="4">Belongs to the methyl-accepting chemotaxis (MCP) protein family.</text>
</comment>
<dbReference type="KEGG" id="rpe:RPE_1534"/>
<evidence type="ECO:0000259" key="7">
    <source>
        <dbReference type="PROSITE" id="PS50111"/>
    </source>
</evidence>
<keyword evidence="6" id="KW-0812">Transmembrane</keyword>
<keyword evidence="3 5" id="KW-0807">Transducer</keyword>
<evidence type="ECO:0000256" key="4">
    <source>
        <dbReference type="ARBA" id="ARBA00029447"/>
    </source>
</evidence>
<comment type="subcellular location">
    <subcellularLocation>
        <location evidence="1">Cell inner membrane</location>
        <topology evidence="1">Multi-pass membrane protein</topology>
    </subcellularLocation>
</comment>
<feature type="domain" description="T-SNARE coiled-coil homology" evidence="8">
    <location>
        <begin position="462"/>
        <end position="524"/>
    </location>
</feature>
<name>Q07RF0_RHOP5</name>
<dbReference type="STRING" id="316055.RPE_1534"/>
<dbReference type="SMART" id="SM00283">
    <property type="entry name" value="MA"/>
    <property type="match status" value="1"/>
</dbReference>
<evidence type="ECO:0000256" key="3">
    <source>
        <dbReference type="ARBA" id="ARBA00023224"/>
    </source>
</evidence>
<dbReference type="PANTHER" id="PTHR32089:SF112">
    <property type="entry name" value="LYSOZYME-LIKE PROTEIN-RELATED"/>
    <property type="match status" value="1"/>
</dbReference>
<dbReference type="InterPro" id="IPR000727">
    <property type="entry name" value="T_SNARE_dom"/>
</dbReference>
<evidence type="ECO:0000256" key="6">
    <source>
        <dbReference type="SAM" id="Phobius"/>
    </source>
</evidence>
<protein>
    <submittedName>
        <fullName evidence="10">Methyl-accepting chemotaxis sensory transducer</fullName>
    </submittedName>
</protein>
<keyword evidence="2" id="KW-0997">Cell inner membrane</keyword>
<accession>Q07RF0</accession>
<gene>
    <name evidence="10" type="ordered locus">RPE_1534</name>
</gene>
<dbReference type="PROSITE" id="PS50111">
    <property type="entry name" value="CHEMOTAXIS_TRANSDUC_2"/>
    <property type="match status" value="1"/>
</dbReference>
<sequence length="566" mass="60372">MSWLGNFKIVFKVGLIVASLAVQMAGQIWFASLRMENIDASYSDVVRRLDKYAIENARASRNAEAYVSNAFQLATESTGQGNVKYLAQITENRKTYEAFMADVLKNLPEKAASVRPVIAKFENAFVACDPAIQYAATASSPEDNSKAAGRLKQECVPPIQLAIAAQRQLTEEISLGSAQAADQLTAQTRSTIWTTYVTLAIGLLLNLAFAMWIGIAGLSHPIDRLKRVMQAFANNDLSADVPNKDARDEIGDMARTVEVFKTNALEVERLKQQQLELQERSEAQRKADMHKLAADFEASVGEVIHTVTTAAAELESDARSLTSTAEREEQLASAVAAASEEASANVQSVASATEEMTASVNEIARQVHESSGIAHQAVDQARLTNERIGALAKAAARIGDVVDLINNIAGQTNLLALNATIEAARAGEAGRGFAVVASEVKALAEQTGKATDEISQQIAGMQSATDQSVTAIKEIGNTIERMSDIAATIAAAVEQQGAATQEISRNVQQAAMGTSQVSNSITDVQQGANETGESSSRVLAAAQSLSRDSGRLRNEVGKFLNTVRAA</sequence>
<keyword evidence="2" id="KW-1003">Cell membrane</keyword>
<dbReference type="OrthoDB" id="7980437at2"/>
<dbReference type="GO" id="GO:0005886">
    <property type="term" value="C:plasma membrane"/>
    <property type="evidence" value="ECO:0007669"/>
    <property type="project" value="UniProtKB-SubCell"/>
</dbReference>
<dbReference type="PROSITE" id="PS50885">
    <property type="entry name" value="HAMP"/>
    <property type="match status" value="1"/>
</dbReference>
<dbReference type="SUPFAM" id="SSF58104">
    <property type="entry name" value="Methyl-accepting chemotaxis protein (MCP) signaling domain"/>
    <property type="match status" value="1"/>
</dbReference>
<dbReference type="PRINTS" id="PR00260">
    <property type="entry name" value="CHEMTRNSDUCR"/>
</dbReference>
<evidence type="ECO:0000256" key="5">
    <source>
        <dbReference type="PROSITE-ProRule" id="PRU00284"/>
    </source>
</evidence>
<organism evidence="10">
    <name type="scientific">Rhodopseudomonas palustris (strain BisA53)</name>
    <dbReference type="NCBI Taxonomy" id="316055"/>
    <lineage>
        <taxon>Bacteria</taxon>
        <taxon>Pseudomonadati</taxon>
        <taxon>Pseudomonadota</taxon>
        <taxon>Alphaproteobacteria</taxon>
        <taxon>Hyphomicrobiales</taxon>
        <taxon>Nitrobacteraceae</taxon>
        <taxon>Rhodopseudomonas</taxon>
    </lineage>
</organism>
<dbReference type="Pfam" id="PF00672">
    <property type="entry name" value="HAMP"/>
    <property type="match status" value="1"/>
</dbReference>
<evidence type="ECO:0000259" key="9">
    <source>
        <dbReference type="PROSITE" id="PS50885"/>
    </source>
</evidence>
<evidence type="ECO:0000256" key="2">
    <source>
        <dbReference type="ARBA" id="ARBA00022519"/>
    </source>
</evidence>
<dbReference type="Gene3D" id="6.10.340.10">
    <property type="match status" value="1"/>
</dbReference>
<dbReference type="CDD" id="cd06225">
    <property type="entry name" value="HAMP"/>
    <property type="match status" value="1"/>
</dbReference>
<dbReference type="Pfam" id="PF00015">
    <property type="entry name" value="MCPsignal"/>
    <property type="match status" value="1"/>
</dbReference>
<dbReference type="GO" id="GO:0006935">
    <property type="term" value="P:chemotaxis"/>
    <property type="evidence" value="ECO:0007669"/>
    <property type="project" value="InterPro"/>
</dbReference>
<dbReference type="PROSITE" id="PS50192">
    <property type="entry name" value="T_SNARE"/>
    <property type="match status" value="1"/>
</dbReference>
<evidence type="ECO:0000259" key="8">
    <source>
        <dbReference type="PROSITE" id="PS50192"/>
    </source>
</evidence>
<dbReference type="eggNOG" id="COG0840">
    <property type="taxonomic scope" value="Bacteria"/>
</dbReference>
<dbReference type="EMBL" id="CP000463">
    <property type="protein sequence ID" value="ABJ05484.1"/>
    <property type="molecule type" value="Genomic_DNA"/>
</dbReference>